<dbReference type="AlphaFoldDB" id="A0A9X9A3Y7"/>
<dbReference type="InterPro" id="IPR037455">
    <property type="entry name" value="LucA/IucC-like"/>
</dbReference>
<dbReference type="InterPro" id="IPR022770">
    <property type="entry name" value="IucA/IucC-like_C"/>
</dbReference>
<comment type="pathway">
    <text evidence="1">Siderophore biosynthesis.</text>
</comment>
<dbReference type="Pfam" id="PF06276">
    <property type="entry name" value="FhuF"/>
    <property type="match status" value="1"/>
</dbReference>
<dbReference type="EMBL" id="SZOH01002645">
    <property type="protein sequence ID" value="TKI93882.1"/>
    <property type="molecule type" value="Genomic_DNA"/>
</dbReference>
<reference evidence="3 4" key="1">
    <citation type="journal article" date="2019" name="Environ. Microbiol.">
        <title>An active ?-lactamase is a part of an orchestrated cell wall stress resistance network of Bacillus subtilis and related rhizosphere species.</title>
        <authorList>
            <person name="Bucher T."/>
            <person name="Keren-Paz A."/>
            <person name="Hausser J."/>
            <person name="Olender T."/>
            <person name="Cytryn E."/>
            <person name="Kolodkin-Gal I."/>
        </authorList>
    </citation>
    <scope>NUCLEOTIDE SEQUENCE [LARGE SCALE GENOMIC DNA]</scope>
    <source>
        <strain evidence="3 4">I32</strain>
    </source>
</reference>
<dbReference type="GO" id="GO:0019290">
    <property type="term" value="P:siderophore biosynthetic process"/>
    <property type="evidence" value="ECO:0007669"/>
    <property type="project" value="InterPro"/>
</dbReference>
<name>A0A9X9A3Y7_BACCE</name>
<evidence type="ECO:0000259" key="2">
    <source>
        <dbReference type="Pfam" id="PF06276"/>
    </source>
</evidence>
<protein>
    <submittedName>
        <fullName evidence="3">Ferric iron reductase</fullName>
    </submittedName>
</protein>
<organism evidence="3 4">
    <name type="scientific">Bacillus cereus</name>
    <dbReference type="NCBI Taxonomy" id="1396"/>
    <lineage>
        <taxon>Bacteria</taxon>
        <taxon>Bacillati</taxon>
        <taxon>Bacillota</taxon>
        <taxon>Bacilli</taxon>
        <taxon>Bacillales</taxon>
        <taxon>Bacillaceae</taxon>
        <taxon>Bacillus</taxon>
        <taxon>Bacillus cereus group</taxon>
    </lineage>
</organism>
<feature type="non-terminal residue" evidence="3">
    <location>
        <position position="1"/>
    </location>
</feature>
<gene>
    <name evidence="3" type="ORF">FC695_29465</name>
</gene>
<comment type="caution">
    <text evidence="3">The sequence shown here is derived from an EMBL/GenBank/DDBJ whole genome shotgun (WGS) entry which is preliminary data.</text>
</comment>
<feature type="domain" description="Aerobactin siderophore biosynthesis IucA/IucC-like C-terminal" evidence="2">
    <location>
        <begin position="6"/>
        <end position="87"/>
    </location>
</feature>
<dbReference type="PANTHER" id="PTHR34384">
    <property type="entry name" value="L-2,3-DIAMINOPROPANOATE--CITRATE LIGASE"/>
    <property type="match status" value="1"/>
</dbReference>
<dbReference type="Proteomes" id="UP000308444">
    <property type="component" value="Unassembled WGS sequence"/>
</dbReference>
<evidence type="ECO:0000313" key="3">
    <source>
        <dbReference type="EMBL" id="TKI93882.1"/>
    </source>
</evidence>
<sequence>FEMDGIECLQEMVLDALFLFNLGELAFVLADEYGLKEEHFWMMVVEEIEDHLRIYPHLKGRFENIQLYAPTFYAEQLTKRRLYMDVESLVHEVPNPLYRVRKLMKQKSIVTGGNYANR</sequence>
<dbReference type="Gene3D" id="1.10.510.40">
    <property type="match status" value="1"/>
</dbReference>
<evidence type="ECO:0000313" key="4">
    <source>
        <dbReference type="Proteomes" id="UP000308444"/>
    </source>
</evidence>
<accession>A0A9X9A3Y7</accession>
<proteinExistence type="predicted"/>
<dbReference type="GO" id="GO:0003824">
    <property type="term" value="F:catalytic activity"/>
    <property type="evidence" value="ECO:0007669"/>
    <property type="project" value="UniProtKB-ARBA"/>
</dbReference>
<evidence type="ECO:0000256" key="1">
    <source>
        <dbReference type="ARBA" id="ARBA00004924"/>
    </source>
</evidence>
<dbReference type="PANTHER" id="PTHR34384:SF6">
    <property type="entry name" value="STAPHYLOFERRIN B SYNTHASE"/>
    <property type="match status" value="1"/>
</dbReference>